<keyword evidence="3" id="KW-0732">Signal</keyword>
<keyword evidence="2" id="KW-0472">Membrane</keyword>
<dbReference type="Proteomes" id="UP001172681">
    <property type="component" value="Unassembled WGS sequence"/>
</dbReference>
<feature type="compositionally biased region" description="Polar residues" evidence="1">
    <location>
        <begin position="312"/>
        <end position="328"/>
    </location>
</feature>
<feature type="compositionally biased region" description="Low complexity" evidence="1">
    <location>
        <begin position="149"/>
        <end position="169"/>
    </location>
</feature>
<name>A0AA38Y3R6_9EURO</name>
<dbReference type="EMBL" id="JAPDRN010000039">
    <property type="protein sequence ID" value="KAJ9634259.1"/>
    <property type="molecule type" value="Genomic_DNA"/>
</dbReference>
<feature type="compositionally biased region" description="Basic and acidic residues" evidence="1">
    <location>
        <begin position="372"/>
        <end position="397"/>
    </location>
</feature>
<proteinExistence type="predicted"/>
<feature type="compositionally biased region" description="Low complexity" evidence="1">
    <location>
        <begin position="178"/>
        <end position="211"/>
    </location>
</feature>
<feature type="signal peptide" evidence="3">
    <location>
        <begin position="1"/>
        <end position="17"/>
    </location>
</feature>
<evidence type="ECO:0000256" key="2">
    <source>
        <dbReference type="SAM" id="Phobius"/>
    </source>
</evidence>
<evidence type="ECO:0000313" key="4">
    <source>
        <dbReference type="EMBL" id="KAJ9634259.1"/>
    </source>
</evidence>
<feature type="chain" id="PRO_5041268549" evidence="3">
    <location>
        <begin position="18"/>
        <end position="397"/>
    </location>
</feature>
<evidence type="ECO:0000256" key="3">
    <source>
        <dbReference type="SAM" id="SignalP"/>
    </source>
</evidence>
<keyword evidence="2" id="KW-1133">Transmembrane helix</keyword>
<dbReference type="AlphaFoldDB" id="A0AA38Y3R6"/>
<reference evidence="4" key="1">
    <citation type="submission" date="2022-10" db="EMBL/GenBank/DDBJ databases">
        <title>Culturing micro-colonial fungi from biological soil crusts in the Mojave desert and describing Neophaeococcomyces mojavensis, and introducing the new genera and species Taxawa tesnikishii.</title>
        <authorList>
            <person name="Kurbessoian T."/>
            <person name="Stajich J.E."/>
        </authorList>
    </citation>
    <scope>NUCLEOTIDE SEQUENCE</scope>
    <source>
        <strain evidence="4">TK_35</strain>
    </source>
</reference>
<gene>
    <name evidence="4" type="ORF">H2204_006336</name>
</gene>
<accession>A0AA38Y3R6</accession>
<evidence type="ECO:0000256" key="1">
    <source>
        <dbReference type="SAM" id="MobiDB-lite"/>
    </source>
</evidence>
<keyword evidence="2" id="KW-0812">Transmembrane</keyword>
<comment type="caution">
    <text evidence="4">The sequence shown here is derived from an EMBL/GenBank/DDBJ whole genome shotgun (WGS) entry which is preliminary data.</text>
</comment>
<protein>
    <submittedName>
        <fullName evidence="4">Uncharacterized protein</fullName>
    </submittedName>
</protein>
<feature type="transmembrane region" description="Helical" evidence="2">
    <location>
        <begin position="223"/>
        <end position="245"/>
    </location>
</feature>
<feature type="compositionally biased region" description="Basic residues" evidence="1">
    <location>
        <begin position="345"/>
        <end position="355"/>
    </location>
</feature>
<keyword evidence="5" id="KW-1185">Reference proteome</keyword>
<feature type="compositionally biased region" description="Polar residues" evidence="1">
    <location>
        <begin position="289"/>
        <end position="300"/>
    </location>
</feature>
<feature type="region of interest" description="Disordered" evidence="1">
    <location>
        <begin position="287"/>
        <end position="397"/>
    </location>
</feature>
<feature type="compositionally biased region" description="Polar residues" evidence="1">
    <location>
        <begin position="124"/>
        <end position="134"/>
    </location>
</feature>
<feature type="compositionally biased region" description="Low complexity" evidence="1">
    <location>
        <begin position="93"/>
        <end position="123"/>
    </location>
</feature>
<sequence length="397" mass="40881">MLPVEILLFLSLTPITAHVIPIPFRSRDLPAPVLPDPGTPLESVANSLLSAATSTDGLFTIGPEATTLASSPDPLKTGPTSSQKTTGTRFGTDHATATGTATGTAATKSSSSGSDTDPEGSSSIGTRTGSAAAQSTLPGPSSGSGSGSGSTTTNSANPTTTGDSRSSGNGNNGGEGGSSSTSGSDPNSTDPSSSNPNSSSDPSSPSSSSTNHGKTTNLSTGEVVVAVILPVFGLLVALFLLLRFCPPFNKKYREWRQKRLNRSAYRRALNDPLMSFHPRSRIPRPFSFGFSTPSTTQQIESRPLNGAAAARTNDSGSRSQRQNNKTNGSTGGAIGVAVPMPVSGKSRHGHNRSISHARTMSSISEESEGLYEDARSERGQSPERNRDETRDGDVGGD</sequence>
<feature type="region of interest" description="Disordered" evidence="1">
    <location>
        <begin position="63"/>
        <end position="216"/>
    </location>
</feature>
<organism evidence="4 5">
    <name type="scientific">Knufia peltigerae</name>
    <dbReference type="NCBI Taxonomy" id="1002370"/>
    <lineage>
        <taxon>Eukaryota</taxon>
        <taxon>Fungi</taxon>
        <taxon>Dikarya</taxon>
        <taxon>Ascomycota</taxon>
        <taxon>Pezizomycotina</taxon>
        <taxon>Eurotiomycetes</taxon>
        <taxon>Chaetothyriomycetidae</taxon>
        <taxon>Chaetothyriales</taxon>
        <taxon>Trichomeriaceae</taxon>
        <taxon>Knufia</taxon>
    </lineage>
</organism>
<feature type="compositionally biased region" description="Polar residues" evidence="1">
    <location>
        <begin position="78"/>
        <end position="89"/>
    </location>
</feature>
<evidence type="ECO:0000313" key="5">
    <source>
        <dbReference type="Proteomes" id="UP001172681"/>
    </source>
</evidence>